<dbReference type="EnsemblPlants" id="Pp3c26_6050V3.2">
    <property type="protein sequence ID" value="Pp3c26_6050V3.2"/>
    <property type="gene ID" value="Pp3c26_6050"/>
</dbReference>
<organism evidence="3">
    <name type="scientific">Physcomitrium patens</name>
    <name type="common">Spreading-leaved earth moss</name>
    <name type="synonym">Physcomitrella patens</name>
    <dbReference type="NCBI Taxonomy" id="3218"/>
    <lineage>
        <taxon>Eukaryota</taxon>
        <taxon>Viridiplantae</taxon>
        <taxon>Streptophyta</taxon>
        <taxon>Embryophyta</taxon>
        <taxon>Bryophyta</taxon>
        <taxon>Bryophytina</taxon>
        <taxon>Bryopsida</taxon>
        <taxon>Funariidae</taxon>
        <taxon>Funariales</taxon>
        <taxon>Funariaceae</taxon>
        <taxon>Physcomitrium</taxon>
    </lineage>
</organism>
<protein>
    <recommendedName>
        <fullName evidence="2">MYB-CC type transcription factor LHEQLE-containing domain-containing protein</fullName>
    </recommendedName>
</protein>
<dbReference type="PANTHER" id="PTHR31499">
    <property type="entry name" value="MYB FAMILY TRANSCRIPTION FACTOR PHL11"/>
    <property type="match status" value="1"/>
</dbReference>
<dbReference type="Gramene" id="Pp3c26_6050V3.2">
    <property type="protein sequence ID" value="Pp3c26_6050V3.2"/>
    <property type="gene ID" value="Pp3c26_6050"/>
</dbReference>
<feature type="compositionally biased region" description="Low complexity" evidence="1">
    <location>
        <begin position="155"/>
        <end position="174"/>
    </location>
</feature>
<name>A0A2K1IC24_PHYPA</name>
<accession>A0A2K1IC24</accession>
<dbReference type="Proteomes" id="UP000006727">
    <property type="component" value="Chromosome 26"/>
</dbReference>
<sequence length="174" mass="18545">MQGSGTGASDGPPLPPTAHDPHDNPAITEAVRSQMEAQRRLQEQIEVQKTLQLRIEAHGKYLQTILEKAKETLASHMTSPASNLDAPHTEFVSRDPSHPSHLGGMNPSELSSQAPTHPSGRTSNTSSEQRHGLTHLSAMQDLGDRVSSVALGEKSSAASCSRSRSPSTTSNHST</sequence>
<dbReference type="InterPro" id="IPR046955">
    <property type="entry name" value="PHR1-like"/>
</dbReference>
<dbReference type="Gramene" id="Pp3c26_6050V3.3">
    <property type="protein sequence ID" value="Pp3c26_6050V3.3"/>
    <property type="gene ID" value="Pp3c26_6050"/>
</dbReference>
<evidence type="ECO:0000313" key="5">
    <source>
        <dbReference type="Proteomes" id="UP000006727"/>
    </source>
</evidence>
<feature type="compositionally biased region" description="Polar residues" evidence="1">
    <location>
        <begin position="108"/>
        <end position="127"/>
    </location>
</feature>
<gene>
    <name evidence="4" type="primary">LOC112277782</name>
    <name evidence="3" type="ORF">PHYPA_030298</name>
</gene>
<dbReference type="GeneID" id="112277782"/>
<evidence type="ECO:0000256" key="1">
    <source>
        <dbReference type="SAM" id="MobiDB-lite"/>
    </source>
</evidence>
<dbReference type="Gramene" id="Pp3c26_6050V3.1">
    <property type="protein sequence ID" value="Pp3c26_6050V3.1"/>
    <property type="gene ID" value="Pp3c26_6050"/>
</dbReference>
<dbReference type="GO" id="GO:0003700">
    <property type="term" value="F:DNA-binding transcription factor activity"/>
    <property type="evidence" value="ECO:0007669"/>
    <property type="project" value="InterPro"/>
</dbReference>
<dbReference type="RefSeq" id="XP_024366266.1">
    <property type="nucleotide sequence ID" value="XM_024510498.2"/>
</dbReference>
<dbReference type="EnsemblPlants" id="Pp3c26_6050V3.1">
    <property type="protein sequence ID" value="Pp3c26_6050V3.1"/>
    <property type="gene ID" value="Pp3c26_6050"/>
</dbReference>
<feature type="domain" description="MYB-CC type transcription factor LHEQLE-containing" evidence="2">
    <location>
        <begin position="27"/>
        <end position="71"/>
    </location>
</feature>
<keyword evidence="5" id="KW-1185">Reference proteome</keyword>
<dbReference type="EMBL" id="ABEU02000026">
    <property type="protein sequence ID" value="PNR26817.1"/>
    <property type="molecule type" value="Genomic_DNA"/>
</dbReference>
<dbReference type="Pfam" id="PF14379">
    <property type="entry name" value="Myb_CC_LHEQLE"/>
    <property type="match status" value="1"/>
</dbReference>
<reference evidence="3 5" key="2">
    <citation type="journal article" date="2018" name="Plant J.">
        <title>The Physcomitrella patens chromosome-scale assembly reveals moss genome structure and evolution.</title>
        <authorList>
            <person name="Lang D."/>
            <person name="Ullrich K.K."/>
            <person name="Murat F."/>
            <person name="Fuchs J."/>
            <person name="Jenkins J."/>
            <person name="Haas F.B."/>
            <person name="Piednoel M."/>
            <person name="Gundlach H."/>
            <person name="Van Bel M."/>
            <person name="Meyberg R."/>
            <person name="Vives C."/>
            <person name="Morata J."/>
            <person name="Symeonidi A."/>
            <person name="Hiss M."/>
            <person name="Muchero W."/>
            <person name="Kamisugi Y."/>
            <person name="Saleh O."/>
            <person name="Blanc G."/>
            <person name="Decker E.L."/>
            <person name="van Gessel N."/>
            <person name="Grimwood J."/>
            <person name="Hayes R.D."/>
            <person name="Graham S.W."/>
            <person name="Gunter L.E."/>
            <person name="McDaniel S.F."/>
            <person name="Hoernstein S.N.W."/>
            <person name="Larsson A."/>
            <person name="Li F.W."/>
            <person name="Perroud P.F."/>
            <person name="Phillips J."/>
            <person name="Ranjan P."/>
            <person name="Rokshar D.S."/>
            <person name="Rothfels C.J."/>
            <person name="Schneider L."/>
            <person name="Shu S."/>
            <person name="Stevenson D.W."/>
            <person name="Thummler F."/>
            <person name="Tillich M."/>
            <person name="Villarreal Aguilar J.C."/>
            <person name="Widiez T."/>
            <person name="Wong G.K."/>
            <person name="Wymore A."/>
            <person name="Zhang Y."/>
            <person name="Zimmer A.D."/>
            <person name="Quatrano R.S."/>
            <person name="Mayer K.F.X."/>
            <person name="Goodstein D."/>
            <person name="Casacuberta J.M."/>
            <person name="Vandepoele K."/>
            <person name="Reski R."/>
            <person name="Cuming A.C."/>
            <person name="Tuskan G.A."/>
            <person name="Maumus F."/>
            <person name="Salse J."/>
            <person name="Schmutz J."/>
            <person name="Rensing S.A."/>
        </authorList>
    </citation>
    <scope>NUCLEOTIDE SEQUENCE [LARGE SCALE GENOMIC DNA]</scope>
    <source>
        <strain evidence="4 5">cv. Gransden 2004</strain>
    </source>
</reference>
<feature type="region of interest" description="Disordered" evidence="1">
    <location>
        <begin position="73"/>
        <end position="174"/>
    </location>
</feature>
<proteinExistence type="predicted"/>
<dbReference type="OrthoDB" id="1660006at2759"/>
<reference evidence="3 5" key="1">
    <citation type="journal article" date="2008" name="Science">
        <title>The Physcomitrella genome reveals evolutionary insights into the conquest of land by plants.</title>
        <authorList>
            <person name="Rensing S."/>
            <person name="Lang D."/>
            <person name="Zimmer A."/>
            <person name="Terry A."/>
            <person name="Salamov A."/>
            <person name="Shapiro H."/>
            <person name="Nishiyama T."/>
            <person name="Perroud P.-F."/>
            <person name="Lindquist E."/>
            <person name="Kamisugi Y."/>
            <person name="Tanahashi T."/>
            <person name="Sakakibara K."/>
            <person name="Fujita T."/>
            <person name="Oishi K."/>
            <person name="Shin-I T."/>
            <person name="Kuroki Y."/>
            <person name="Toyoda A."/>
            <person name="Suzuki Y."/>
            <person name="Hashimoto A."/>
            <person name="Yamaguchi K."/>
            <person name="Sugano A."/>
            <person name="Kohara Y."/>
            <person name="Fujiyama A."/>
            <person name="Anterola A."/>
            <person name="Aoki S."/>
            <person name="Ashton N."/>
            <person name="Barbazuk W.B."/>
            <person name="Barker E."/>
            <person name="Bennetzen J."/>
            <person name="Bezanilla M."/>
            <person name="Blankenship R."/>
            <person name="Cho S.H."/>
            <person name="Dutcher S."/>
            <person name="Estelle M."/>
            <person name="Fawcett J.A."/>
            <person name="Gundlach H."/>
            <person name="Hanada K."/>
            <person name="Heyl A."/>
            <person name="Hicks K.A."/>
            <person name="Hugh J."/>
            <person name="Lohr M."/>
            <person name="Mayer K."/>
            <person name="Melkozernov A."/>
            <person name="Murata T."/>
            <person name="Nelson D."/>
            <person name="Pils B."/>
            <person name="Prigge M."/>
            <person name="Reiss B."/>
            <person name="Renner T."/>
            <person name="Rombauts S."/>
            <person name="Rushton P."/>
            <person name="Sanderfoot A."/>
            <person name="Schween G."/>
            <person name="Shiu S.-H."/>
            <person name="Stueber K."/>
            <person name="Theodoulou F.L."/>
            <person name="Tu H."/>
            <person name="Van de Peer Y."/>
            <person name="Verrier P.J."/>
            <person name="Waters E."/>
            <person name="Wood A."/>
            <person name="Yang L."/>
            <person name="Cove D."/>
            <person name="Cuming A."/>
            <person name="Hasebe M."/>
            <person name="Lucas S."/>
            <person name="Mishler D.B."/>
            <person name="Reski R."/>
            <person name="Grigoriev I."/>
            <person name="Quatrano R.S."/>
            <person name="Boore J.L."/>
        </authorList>
    </citation>
    <scope>NUCLEOTIDE SEQUENCE [LARGE SCALE GENOMIC DNA]</scope>
    <source>
        <strain evidence="4 5">cv. Gransden 2004</strain>
    </source>
</reference>
<dbReference type="EnsemblPlants" id="Pp3c26_6050V3.3">
    <property type="protein sequence ID" value="Pp3c26_6050V3.3"/>
    <property type="gene ID" value="Pp3c26_6050"/>
</dbReference>
<evidence type="ECO:0000259" key="2">
    <source>
        <dbReference type="Pfam" id="PF14379"/>
    </source>
</evidence>
<dbReference type="InterPro" id="IPR025756">
    <property type="entry name" value="Myb_CC_LHEQLE"/>
</dbReference>
<dbReference type="PaxDb" id="3218-PP1S256_65V6.2"/>
<dbReference type="AlphaFoldDB" id="A0A2K1IC24"/>
<feature type="compositionally biased region" description="Basic and acidic residues" evidence="1">
    <location>
        <begin position="87"/>
        <end position="98"/>
    </location>
</feature>
<feature type="region of interest" description="Disordered" evidence="1">
    <location>
        <begin position="1"/>
        <end position="41"/>
    </location>
</feature>
<dbReference type="PANTHER" id="PTHR31499:SF43">
    <property type="entry name" value="MYB FAMILY TRANSCRIPTION FACTOR APL"/>
    <property type="match status" value="1"/>
</dbReference>
<evidence type="ECO:0000313" key="3">
    <source>
        <dbReference type="EMBL" id="PNR26817.1"/>
    </source>
</evidence>
<reference evidence="4" key="3">
    <citation type="submission" date="2020-12" db="UniProtKB">
        <authorList>
            <consortium name="EnsemblPlants"/>
        </authorList>
    </citation>
    <scope>IDENTIFICATION</scope>
</reference>
<evidence type="ECO:0000313" key="4">
    <source>
        <dbReference type="EnsemblPlants" id="Pp3c26_6050V3.1"/>
    </source>
</evidence>